<reference evidence="6 7" key="1">
    <citation type="submission" date="2017-08" db="EMBL/GenBank/DDBJ databases">
        <title>Lysobacter sylvestris genome.</title>
        <authorList>
            <person name="Zhang D.-C."/>
            <person name="Albuquerque L."/>
            <person name="Franca L."/>
            <person name="Froufe H.J.C."/>
            <person name="Barroso C."/>
            <person name="Egas C."/>
            <person name="Da Costa M."/>
            <person name="Margesin R."/>
        </authorList>
    </citation>
    <scope>NUCLEOTIDE SEQUENCE [LARGE SCALE GENOMIC DNA]</scope>
    <source>
        <strain evidence="6 7">AM20-91</strain>
    </source>
</reference>
<evidence type="ECO:0000259" key="5">
    <source>
        <dbReference type="Pfam" id="PF00535"/>
    </source>
</evidence>
<evidence type="ECO:0000256" key="1">
    <source>
        <dbReference type="ARBA" id="ARBA00006739"/>
    </source>
</evidence>
<dbReference type="EMBL" id="NPZB01000002">
    <property type="protein sequence ID" value="PNS08144.1"/>
    <property type="molecule type" value="Genomic_DNA"/>
</dbReference>
<feature type="transmembrane region" description="Helical" evidence="4">
    <location>
        <begin position="287"/>
        <end position="304"/>
    </location>
</feature>
<dbReference type="GO" id="GO:0016757">
    <property type="term" value="F:glycosyltransferase activity"/>
    <property type="evidence" value="ECO:0007669"/>
    <property type="project" value="UniProtKB-KW"/>
</dbReference>
<dbReference type="SUPFAM" id="SSF53448">
    <property type="entry name" value="Nucleotide-diphospho-sugar transferases"/>
    <property type="match status" value="1"/>
</dbReference>
<keyword evidence="4" id="KW-0472">Membrane</keyword>
<dbReference type="InterPro" id="IPR001173">
    <property type="entry name" value="Glyco_trans_2-like"/>
</dbReference>
<dbReference type="InterPro" id="IPR029044">
    <property type="entry name" value="Nucleotide-diphossugar_trans"/>
</dbReference>
<keyword evidence="7" id="KW-1185">Reference proteome</keyword>
<evidence type="ECO:0000256" key="2">
    <source>
        <dbReference type="ARBA" id="ARBA00022676"/>
    </source>
</evidence>
<feature type="transmembrane region" description="Helical" evidence="4">
    <location>
        <begin position="310"/>
        <end position="328"/>
    </location>
</feature>
<proteinExistence type="inferred from homology"/>
<evidence type="ECO:0000256" key="4">
    <source>
        <dbReference type="SAM" id="Phobius"/>
    </source>
</evidence>
<name>A0A2K1PZC6_9GAMM</name>
<comment type="similarity">
    <text evidence="1">Belongs to the glycosyltransferase 2 family.</text>
</comment>
<dbReference type="Proteomes" id="UP000236220">
    <property type="component" value="Unassembled WGS sequence"/>
</dbReference>
<dbReference type="Gene3D" id="3.90.550.10">
    <property type="entry name" value="Spore Coat Polysaccharide Biosynthesis Protein SpsA, Chain A"/>
    <property type="match status" value="1"/>
</dbReference>
<keyword evidence="2" id="KW-0328">Glycosyltransferase</keyword>
<comment type="caution">
    <text evidence="6">The sequence shown here is derived from an EMBL/GenBank/DDBJ whole genome shotgun (WGS) entry which is preliminary data.</text>
</comment>
<dbReference type="PANTHER" id="PTHR43630:SF1">
    <property type="entry name" value="POLY-BETA-1,6-N-ACETYL-D-GLUCOSAMINE SYNTHASE"/>
    <property type="match status" value="1"/>
</dbReference>
<evidence type="ECO:0000256" key="3">
    <source>
        <dbReference type="ARBA" id="ARBA00022679"/>
    </source>
</evidence>
<feature type="domain" description="Glycosyltransferase 2-like" evidence="5">
    <location>
        <begin position="42"/>
        <end position="202"/>
    </location>
</feature>
<evidence type="ECO:0000313" key="6">
    <source>
        <dbReference type="EMBL" id="PNS08144.1"/>
    </source>
</evidence>
<dbReference type="Pfam" id="PF00535">
    <property type="entry name" value="Glycos_transf_2"/>
    <property type="match status" value="1"/>
</dbReference>
<sequence>MFWLCMAMLAYAYLGYPLLLRIAGRGRKRSVDAAPGALPEITVVIAAHDEETRIAARTRDILAQDYPADRIRVIVVDDGSNDATSRAANIGDPRCRVITLTDNDGKASALNIALRAVTTPITVFADARQRFEPGTLRALVAPFDNPRIGAVAGELRFRNESDGDNDLGLYWRIERQLRHDESALGWLHGVSGAIHALRTSLFVPMPAGTLLDDMWLPLQVVFSGHRVWMSERAIAWDTASANHGEEFARKVRTLAGNWQLIARLPRLLVPWRNPVWFAWYSHKLSRLLAPWAMLAALLACAFSGDPLYRALFVAQCIGYGIALFAIAVPGTARRLPFAITAGTFLMLNTAALLSLPAAISRDANRLWKPH</sequence>
<keyword evidence="4" id="KW-1133">Transmembrane helix</keyword>
<accession>A0A2K1PZC6</accession>
<keyword evidence="3 6" id="KW-0808">Transferase</keyword>
<protein>
    <submittedName>
        <fullName evidence="6">Glycosyltransferase</fullName>
    </submittedName>
</protein>
<organism evidence="6 7">
    <name type="scientific">Solilutibacter silvestris</name>
    <dbReference type="NCBI Taxonomy" id="1645665"/>
    <lineage>
        <taxon>Bacteria</taxon>
        <taxon>Pseudomonadati</taxon>
        <taxon>Pseudomonadota</taxon>
        <taxon>Gammaproteobacteria</taxon>
        <taxon>Lysobacterales</taxon>
        <taxon>Lysobacteraceae</taxon>
        <taxon>Solilutibacter</taxon>
    </lineage>
</organism>
<dbReference type="CDD" id="cd06439">
    <property type="entry name" value="CESA_like_1"/>
    <property type="match status" value="1"/>
</dbReference>
<keyword evidence="4" id="KW-0812">Transmembrane</keyword>
<feature type="transmembrane region" description="Helical" evidence="4">
    <location>
        <begin position="335"/>
        <end position="359"/>
    </location>
</feature>
<gene>
    <name evidence="6" type="ORF">Lysil_2320</name>
</gene>
<evidence type="ECO:0000313" key="7">
    <source>
        <dbReference type="Proteomes" id="UP000236220"/>
    </source>
</evidence>
<dbReference type="PANTHER" id="PTHR43630">
    <property type="entry name" value="POLY-BETA-1,6-N-ACETYL-D-GLUCOSAMINE SYNTHASE"/>
    <property type="match status" value="1"/>
</dbReference>
<dbReference type="AlphaFoldDB" id="A0A2K1PZC6"/>